<organism evidence="2 3">
    <name type="scientific">Meloidogyne javanica</name>
    <name type="common">Root-knot nematode worm</name>
    <dbReference type="NCBI Taxonomy" id="6303"/>
    <lineage>
        <taxon>Eukaryota</taxon>
        <taxon>Metazoa</taxon>
        <taxon>Ecdysozoa</taxon>
        <taxon>Nematoda</taxon>
        <taxon>Chromadorea</taxon>
        <taxon>Rhabditida</taxon>
        <taxon>Tylenchina</taxon>
        <taxon>Tylenchomorpha</taxon>
        <taxon>Tylenchoidea</taxon>
        <taxon>Meloidogynidae</taxon>
        <taxon>Meloidogyninae</taxon>
        <taxon>Meloidogyne</taxon>
        <taxon>Meloidogyne incognita group</taxon>
    </lineage>
</organism>
<accession>A0A915LSF3</accession>
<sequence>RSVRLSELFELEKAQNARLDAELLEAHKDCLETRQQLDEAVLQGNLFPLLNSVSSQGDEMRERLKNIENDYELKLKEMSEAKNDTKWRLGEVEALLAHKDWQLEHEKKNYQKLLENNSNDKPVNSEEIQRLNDQLIRKTEEKNSADWKIGELKQLWNDAKWSNNETQSELNSFKTLGGINGALIIKRQPRNDRHKWTLLTIENSLKLPLQKILLE</sequence>
<dbReference type="WBParaSite" id="scaffold15417_cov347.g17872">
    <property type="protein sequence ID" value="scaffold15417_cov347.g17872"/>
    <property type="gene ID" value="scaffold15417_cov347.g17872"/>
</dbReference>
<reference evidence="3" key="1">
    <citation type="submission" date="2022-11" db="UniProtKB">
        <authorList>
            <consortium name="WormBaseParasite"/>
        </authorList>
    </citation>
    <scope>IDENTIFICATION</scope>
</reference>
<evidence type="ECO:0000313" key="3">
    <source>
        <dbReference type="WBParaSite" id="scaffold15417_cov347.g17872"/>
    </source>
</evidence>
<dbReference type="Proteomes" id="UP000887561">
    <property type="component" value="Unplaced"/>
</dbReference>
<name>A0A915LSF3_MELJA</name>
<proteinExistence type="predicted"/>
<feature type="coiled-coil region" evidence="1">
    <location>
        <begin position="14"/>
        <end position="84"/>
    </location>
</feature>
<protein>
    <submittedName>
        <fullName evidence="3">Uncharacterized protein</fullName>
    </submittedName>
</protein>
<dbReference type="AlphaFoldDB" id="A0A915LSF3"/>
<evidence type="ECO:0000256" key="1">
    <source>
        <dbReference type="SAM" id="Coils"/>
    </source>
</evidence>
<keyword evidence="1" id="KW-0175">Coiled coil</keyword>
<evidence type="ECO:0000313" key="2">
    <source>
        <dbReference type="Proteomes" id="UP000887561"/>
    </source>
</evidence>
<keyword evidence="2" id="KW-1185">Reference proteome</keyword>